<evidence type="ECO:0000256" key="3">
    <source>
        <dbReference type="RuleBase" id="RU003718"/>
    </source>
</evidence>
<dbReference type="PANTHER" id="PTHR11926:SF1534">
    <property type="entry name" value="GLYCOSYLTRANSFERASE"/>
    <property type="match status" value="1"/>
</dbReference>
<evidence type="ECO:0000256" key="4">
    <source>
        <dbReference type="RuleBase" id="RU362057"/>
    </source>
</evidence>
<dbReference type="RefSeq" id="XP_039142644.1">
    <property type="nucleotide sequence ID" value="XM_039286710.1"/>
</dbReference>
<evidence type="ECO:0000313" key="5">
    <source>
        <dbReference type="Proteomes" id="UP001515500"/>
    </source>
</evidence>
<dbReference type="GeneID" id="120280009"/>
<dbReference type="InterPro" id="IPR002213">
    <property type="entry name" value="UDP_glucos_trans"/>
</dbReference>
<evidence type="ECO:0000313" key="6">
    <source>
        <dbReference type="RefSeq" id="XP_039142644.1"/>
    </source>
</evidence>
<dbReference type="InterPro" id="IPR035595">
    <property type="entry name" value="UDP_glycos_trans_CS"/>
</dbReference>
<keyword evidence="3" id="KW-0328">Glycosyltransferase</keyword>
<keyword evidence="2 3" id="KW-0808">Transferase</keyword>
<gene>
    <name evidence="6" type="primary">LOC120280009</name>
</gene>
<dbReference type="PROSITE" id="PS00375">
    <property type="entry name" value="UDPGT"/>
    <property type="match status" value="1"/>
</dbReference>
<proteinExistence type="inferred from homology"/>
<dbReference type="AlphaFoldDB" id="A0AB40CTE7"/>
<dbReference type="PANTHER" id="PTHR11926">
    <property type="entry name" value="GLUCOSYL/GLUCURONOSYL TRANSFERASES"/>
    <property type="match status" value="1"/>
</dbReference>
<reference evidence="6" key="1">
    <citation type="submission" date="2025-08" db="UniProtKB">
        <authorList>
            <consortium name="RefSeq"/>
        </authorList>
    </citation>
    <scope>IDENTIFICATION</scope>
</reference>
<dbReference type="GO" id="GO:0080043">
    <property type="term" value="F:quercetin 3-O-glucosyltransferase activity"/>
    <property type="evidence" value="ECO:0007669"/>
    <property type="project" value="TreeGrafter"/>
</dbReference>
<comment type="similarity">
    <text evidence="1 3">Belongs to the UDP-glycosyltransferase family.</text>
</comment>
<dbReference type="Proteomes" id="UP001515500">
    <property type="component" value="Chromosome 17"/>
</dbReference>
<organism evidence="5 6">
    <name type="scientific">Dioscorea cayennensis subsp. rotundata</name>
    <name type="common">White Guinea yam</name>
    <name type="synonym">Dioscorea rotundata</name>
    <dbReference type="NCBI Taxonomy" id="55577"/>
    <lineage>
        <taxon>Eukaryota</taxon>
        <taxon>Viridiplantae</taxon>
        <taxon>Streptophyta</taxon>
        <taxon>Embryophyta</taxon>
        <taxon>Tracheophyta</taxon>
        <taxon>Spermatophyta</taxon>
        <taxon>Magnoliopsida</taxon>
        <taxon>Liliopsida</taxon>
        <taxon>Dioscoreales</taxon>
        <taxon>Dioscoreaceae</taxon>
        <taxon>Dioscorea</taxon>
    </lineage>
</organism>
<keyword evidence="5" id="KW-1185">Reference proteome</keyword>
<dbReference type="FunFam" id="3.40.50.2000:FF:000019">
    <property type="entry name" value="Glycosyltransferase"/>
    <property type="match status" value="1"/>
</dbReference>
<dbReference type="SUPFAM" id="SSF53756">
    <property type="entry name" value="UDP-Glycosyltransferase/glycogen phosphorylase"/>
    <property type="match status" value="1"/>
</dbReference>
<dbReference type="CDD" id="cd03784">
    <property type="entry name" value="GT1_Gtf-like"/>
    <property type="match status" value="1"/>
</dbReference>
<sequence length="513" mass="58149">MPQTVDIYMRHRQRHSSILVTRAWSVYIYHPMDQIIHSSSISSSVTMADNPQPHFLFITYPMQSHINPALHLAKHLATTTGATVTFSTTIFAHRRMFSSTTNSDKGFIDGLITYLPFSDGFDEEGYKRATMDPKEYFSLFRTNSKRNVSILLNDLATSGRPVKCIVYTLLLDWVVDIAGEHGIPSVLYWIQAATVFGTYYHFFHGFECLIKAHADDPSFPVCFPGLPPLQIRDLPSFLTDTEADGIYATILDSFRELFKILDGKQEKKMKKPKVLINTFQEWETVALASFSNEVEAIPVGHLPKEYTNSVVGCLFREDEKKYMEWLDTKEEGSVVYISFGSVSMMKKEQMEEIVKALKQSKRPYLWVVRKDNREEELLEIEEGEDGMVVEWCSQVRVLAHRAVGCFVTHCGWNSTLESLVCGVPMVGVPHWTDQAMNAKLVESFWGCGVRSEVDGVIKGEELVKCLEMVMGEGGKSVDIRRRAKMQKDKALEAVGEAGSSHLNLMALVRMFTE</sequence>
<dbReference type="GO" id="GO:0080044">
    <property type="term" value="F:quercetin 7-O-glucosyltransferase activity"/>
    <property type="evidence" value="ECO:0007669"/>
    <property type="project" value="TreeGrafter"/>
</dbReference>
<dbReference type="EC" id="2.4.1.-" evidence="4"/>
<protein>
    <recommendedName>
        <fullName evidence="4">Glycosyltransferase</fullName>
        <ecNumber evidence="4">2.4.1.-</ecNumber>
    </recommendedName>
</protein>
<accession>A0AB40CTE7</accession>
<evidence type="ECO:0000256" key="1">
    <source>
        <dbReference type="ARBA" id="ARBA00009995"/>
    </source>
</evidence>
<dbReference type="Pfam" id="PF00201">
    <property type="entry name" value="UDPGT"/>
    <property type="match status" value="1"/>
</dbReference>
<evidence type="ECO:0000256" key="2">
    <source>
        <dbReference type="ARBA" id="ARBA00022679"/>
    </source>
</evidence>
<dbReference type="Gene3D" id="3.40.50.2000">
    <property type="entry name" value="Glycogen Phosphorylase B"/>
    <property type="match status" value="2"/>
</dbReference>
<name>A0AB40CTE7_DIOCR</name>